<dbReference type="GO" id="GO:0005509">
    <property type="term" value="F:calcium ion binding"/>
    <property type="evidence" value="ECO:0007669"/>
    <property type="project" value="InterPro"/>
</dbReference>
<dbReference type="InterPro" id="IPR002048">
    <property type="entry name" value="EF_hand_dom"/>
</dbReference>
<evidence type="ECO:0000313" key="4">
    <source>
        <dbReference type="Proteomes" id="UP000504608"/>
    </source>
</evidence>
<keyword evidence="1" id="KW-0677">Repeat</keyword>
<dbReference type="PANTHER" id="PTHR23050">
    <property type="entry name" value="CALCIUM BINDING PROTEIN"/>
    <property type="match status" value="1"/>
</dbReference>
<dbReference type="SUPFAM" id="SSF47473">
    <property type="entry name" value="EF-hand"/>
    <property type="match status" value="1"/>
</dbReference>
<feature type="domain" description="EF-hand" evidence="3">
    <location>
        <begin position="96"/>
        <end position="131"/>
    </location>
</feature>
<proteinExistence type="predicted"/>
<dbReference type="Pfam" id="PF13499">
    <property type="entry name" value="EF-hand_7"/>
    <property type="match status" value="1"/>
</dbReference>
<name>A0A6J1IIY2_CUCMA</name>
<sequence length="198" mass="22324">MSSHSYLFLTIKYQMALSPISTPFKWFSNTNFKLNFPRLRFKHKPTPSNPPPPPLLLLTPAPPLAEAAFRHLDADGDGKISGDELQSYFASVGEYMTRDDARSLIREFDGDGDLLLELGDFERLVKGGEEEEKEDLKMAFEMFEGEKGCGFIGPPGLQKMFGRLGYVKSIEECMAMIGVFDVDGDGVIDYREFLRMMT</sequence>
<dbReference type="GeneID" id="111473738"/>
<dbReference type="Proteomes" id="UP000504608">
    <property type="component" value="Unplaced"/>
</dbReference>
<dbReference type="Pfam" id="PF00036">
    <property type="entry name" value="EF-hand_1"/>
    <property type="match status" value="1"/>
</dbReference>
<dbReference type="PROSITE" id="PS00018">
    <property type="entry name" value="EF_HAND_1"/>
    <property type="match status" value="2"/>
</dbReference>
<feature type="domain" description="EF-hand" evidence="3">
    <location>
        <begin position="168"/>
        <end position="198"/>
    </location>
</feature>
<evidence type="ECO:0000256" key="2">
    <source>
        <dbReference type="ARBA" id="ARBA00022837"/>
    </source>
</evidence>
<organism evidence="4 5">
    <name type="scientific">Cucurbita maxima</name>
    <name type="common">Pumpkin</name>
    <name type="synonym">Winter squash</name>
    <dbReference type="NCBI Taxonomy" id="3661"/>
    <lineage>
        <taxon>Eukaryota</taxon>
        <taxon>Viridiplantae</taxon>
        <taxon>Streptophyta</taxon>
        <taxon>Embryophyta</taxon>
        <taxon>Tracheophyta</taxon>
        <taxon>Spermatophyta</taxon>
        <taxon>Magnoliopsida</taxon>
        <taxon>eudicotyledons</taxon>
        <taxon>Gunneridae</taxon>
        <taxon>Pentapetalae</taxon>
        <taxon>rosids</taxon>
        <taxon>fabids</taxon>
        <taxon>Cucurbitales</taxon>
        <taxon>Cucurbitaceae</taxon>
        <taxon>Cucurbiteae</taxon>
        <taxon>Cucurbita</taxon>
    </lineage>
</organism>
<dbReference type="Gene3D" id="1.10.238.10">
    <property type="entry name" value="EF-hand"/>
    <property type="match status" value="2"/>
</dbReference>
<keyword evidence="4" id="KW-1185">Reference proteome</keyword>
<feature type="domain" description="EF-hand" evidence="3">
    <location>
        <begin position="60"/>
        <end position="95"/>
    </location>
</feature>
<evidence type="ECO:0000256" key="1">
    <source>
        <dbReference type="ARBA" id="ARBA00022737"/>
    </source>
</evidence>
<evidence type="ECO:0000259" key="3">
    <source>
        <dbReference type="PROSITE" id="PS50222"/>
    </source>
</evidence>
<reference evidence="5" key="1">
    <citation type="submission" date="2025-08" db="UniProtKB">
        <authorList>
            <consortium name="RefSeq"/>
        </authorList>
    </citation>
    <scope>IDENTIFICATION</scope>
    <source>
        <tissue evidence="5">Young leaves</tissue>
    </source>
</reference>
<accession>A0A6J1IIY2</accession>
<dbReference type="AlphaFoldDB" id="A0A6J1IIY2"/>
<keyword evidence="2" id="KW-0106">Calcium</keyword>
<protein>
    <submittedName>
        <fullName evidence="5">Probable calcium-binding protein CML41</fullName>
    </submittedName>
</protein>
<evidence type="ECO:0000313" key="5">
    <source>
        <dbReference type="RefSeq" id="XP_022974919.1"/>
    </source>
</evidence>
<dbReference type="InterPro" id="IPR050145">
    <property type="entry name" value="Centrin_CML-like"/>
</dbReference>
<dbReference type="KEGG" id="cmax:111473738"/>
<dbReference type="CDD" id="cd00051">
    <property type="entry name" value="EFh"/>
    <property type="match status" value="2"/>
</dbReference>
<dbReference type="SMART" id="SM00054">
    <property type="entry name" value="EFh"/>
    <property type="match status" value="3"/>
</dbReference>
<gene>
    <name evidence="5" type="primary">LOC111473738</name>
</gene>
<dbReference type="InterPro" id="IPR018247">
    <property type="entry name" value="EF_Hand_1_Ca_BS"/>
</dbReference>
<dbReference type="OrthoDB" id="26525at2759"/>
<dbReference type="FunFam" id="1.10.238.10:FF:000003">
    <property type="entry name" value="Calmodulin A"/>
    <property type="match status" value="1"/>
</dbReference>
<dbReference type="PROSITE" id="PS50222">
    <property type="entry name" value="EF_HAND_2"/>
    <property type="match status" value="3"/>
</dbReference>
<dbReference type="RefSeq" id="XP_022974919.1">
    <property type="nucleotide sequence ID" value="XM_023119151.1"/>
</dbReference>
<dbReference type="InterPro" id="IPR011992">
    <property type="entry name" value="EF-hand-dom_pair"/>
</dbReference>